<sequence>MFSFGHVTFSQSFKEPAFAPSIKETLLRRERMAVALVKSFRIAPGFGGSTLTSPVIPFHNPPKGIPVPLEGLSASLCTYALSEKEHYVLDKPHTSFRPDIQANTVSNQILKRPSDFAKDLPLNFQIPVWTE</sequence>
<accession>A0A5J5D147</accession>
<protein>
    <submittedName>
        <fullName evidence="1">Uncharacterized protein</fullName>
    </submittedName>
</protein>
<name>A0A5J5D147_9PERO</name>
<reference evidence="1 2" key="1">
    <citation type="submission" date="2019-08" db="EMBL/GenBank/DDBJ databases">
        <title>A chromosome-level genome assembly, high-density linkage maps, and genome scans reveal the genomic architecture of hybrid incompatibilities underlying speciation via character displacement in darters (Percidae: Etheostominae).</title>
        <authorList>
            <person name="Moran R.L."/>
            <person name="Catchen J.M."/>
            <person name="Fuller R.C."/>
        </authorList>
    </citation>
    <scope>NUCLEOTIDE SEQUENCE [LARGE SCALE GENOMIC DNA]</scope>
    <source>
        <strain evidence="1">EspeVRDwgs_2016</strain>
        <tissue evidence="1">Muscle</tissue>
    </source>
</reference>
<gene>
    <name evidence="1" type="ORF">FQN60_007824</name>
</gene>
<dbReference type="AlphaFoldDB" id="A0A5J5D147"/>
<evidence type="ECO:0000313" key="2">
    <source>
        <dbReference type="Proteomes" id="UP000327493"/>
    </source>
</evidence>
<feature type="non-terminal residue" evidence="1">
    <location>
        <position position="131"/>
    </location>
</feature>
<evidence type="ECO:0000313" key="1">
    <source>
        <dbReference type="EMBL" id="KAA8586255.1"/>
    </source>
</evidence>
<dbReference type="Proteomes" id="UP000327493">
    <property type="component" value="Chromosome 14"/>
</dbReference>
<comment type="caution">
    <text evidence="1">The sequence shown here is derived from an EMBL/GenBank/DDBJ whole genome shotgun (WGS) entry which is preliminary data.</text>
</comment>
<proteinExistence type="predicted"/>
<keyword evidence="2" id="KW-1185">Reference proteome</keyword>
<dbReference type="EMBL" id="VOFY01000014">
    <property type="protein sequence ID" value="KAA8586255.1"/>
    <property type="molecule type" value="Genomic_DNA"/>
</dbReference>
<organism evidence="1 2">
    <name type="scientific">Etheostoma spectabile</name>
    <name type="common">orangethroat darter</name>
    <dbReference type="NCBI Taxonomy" id="54343"/>
    <lineage>
        <taxon>Eukaryota</taxon>
        <taxon>Metazoa</taxon>
        <taxon>Chordata</taxon>
        <taxon>Craniata</taxon>
        <taxon>Vertebrata</taxon>
        <taxon>Euteleostomi</taxon>
        <taxon>Actinopterygii</taxon>
        <taxon>Neopterygii</taxon>
        <taxon>Teleostei</taxon>
        <taxon>Neoteleostei</taxon>
        <taxon>Acanthomorphata</taxon>
        <taxon>Eupercaria</taxon>
        <taxon>Perciformes</taxon>
        <taxon>Percoidei</taxon>
        <taxon>Percidae</taxon>
        <taxon>Etheostomatinae</taxon>
        <taxon>Etheostoma</taxon>
    </lineage>
</organism>